<dbReference type="InterPro" id="IPR032710">
    <property type="entry name" value="NTF2-like_dom_sf"/>
</dbReference>
<evidence type="ECO:0000259" key="1">
    <source>
        <dbReference type="Pfam" id="PF12680"/>
    </source>
</evidence>
<dbReference type="RefSeq" id="WP_119760788.1">
    <property type="nucleotide sequence ID" value="NZ_QYUM01000002.1"/>
</dbReference>
<sequence>MDAMLSVADQIRGAYVRWHESRGATAQDFLDMMAPEIEMRTVMAPDTPDPIAGATIGIDAARGYFDALARDWEMIGFPTEQVVSDGDTVVWIGRCHWRYRSTGEEVETPKIDIWRFHDGKAVHLLEMFDSLAFARNTGLIAGAAAPVARPSTS</sequence>
<dbReference type="Pfam" id="PF12680">
    <property type="entry name" value="SnoaL_2"/>
    <property type="match status" value="1"/>
</dbReference>
<dbReference type="PANTHER" id="PTHR41252">
    <property type="entry name" value="BLR2505 PROTEIN"/>
    <property type="match status" value="1"/>
</dbReference>
<accession>A0A418WS66</accession>
<dbReference type="OrthoDB" id="7707694at2"/>
<gene>
    <name evidence="2" type="ORF">D3876_07550</name>
</gene>
<evidence type="ECO:0000313" key="3">
    <source>
        <dbReference type="Proteomes" id="UP000286100"/>
    </source>
</evidence>
<dbReference type="Proteomes" id="UP000286100">
    <property type="component" value="Unassembled WGS sequence"/>
</dbReference>
<dbReference type="PANTHER" id="PTHR41252:SF1">
    <property type="entry name" value="BLR2505 PROTEIN"/>
    <property type="match status" value="1"/>
</dbReference>
<dbReference type="Gene3D" id="3.10.450.50">
    <property type="match status" value="1"/>
</dbReference>
<organism evidence="2 3">
    <name type="scientific">Sphingomonas cavernae</name>
    <dbReference type="NCBI Taxonomy" id="2320861"/>
    <lineage>
        <taxon>Bacteria</taxon>
        <taxon>Pseudomonadati</taxon>
        <taxon>Pseudomonadota</taxon>
        <taxon>Alphaproteobacteria</taxon>
        <taxon>Sphingomonadales</taxon>
        <taxon>Sphingomonadaceae</taxon>
        <taxon>Sphingomonas</taxon>
    </lineage>
</organism>
<dbReference type="SUPFAM" id="SSF54427">
    <property type="entry name" value="NTF2-like"/>
    <property type="match status" value="1"/>
</dbReference>
<keyword evidence="3" id="KW-1185">Reference proteome</keyword>
<evidence type="ECO:0000313" key="2">
    <source>
        <dbReference type="EMBL" id="RJF94100.1"/>
    </source>
</evidence>
<feature type="domain" description="SnoaL-like" evidence="1">
    <location>
        <begin position="26"/>
        <end position="123"/>
    </location>
</feature>
<proteinExistence type="predicted"/>
<reference evidence="2 3" key="1">
    <citation type="submission" date="2018-09" db="EMBL/GenBank/DDBJ databases">
        <authorList>
            <person name="Zhu H."/>
        </authorList>
    </citation>
    <scope>NUCLEOTIDE SEQUENCE [LARGE SCALE GENOMIC DNA]</scope>
    <source>
        <strain evidence="2 3">K2R01-6</strain>
    </source>
</reference>
<dbReference type="EMBL" id="QYUM01000002">
    <property type="protein sequence ID" value="RJF94100.1"/>
    <property type="molecule type" value="Genomic_DNA"/>
</dbReference>
<dbReference type="AlphaFoldDB" id="A0A418WS66"/>
<comment type="caution">
    <text evidence="2">The sequence shown here is derived from an EMBL/GenBank/DDBJ whole genome shotgun (WGS) entry which is preliminary data.</text>
</comment>
<name>A0A418WS66_9SPHN</name>
<protein>
    <recommendedName>
        <fullName evidence="1">SnoaL-like domain-containing protein</fullName>
    </recommendedName>
</protein>
<dbReference type="InterPro" id="IPR037401">
    <property type="entry name" value="SnoaL-like"/>
</dbReference>